<protein>
    <submittedName>
        <fullName evidence="2">Uncharacterized protein</fullName>
    </submittedName>
</protein>
<reference evidence="2 3" key="1">
    <citation type="submission" date="2019-02" db="EMBL/GenBank/DDBJ databases">
        <title>Sequencing the genomes of 1000 actinobacteria strains.</title>
        <authorList>
            <person name="Klenk H.-P."/>
        </authorList>
    </citation>
    <scope>NUCLEOTIDE SEQUENCE [LARGE SCALE GENOMIC DNA]</scope>
    <source>
        <strain evidence="2 3">DSM 45779</strain>
    </source>
</reference>
<sequence length="205" mass="21332">MRLYAEQPDRLGLQLTADVLAVVWVVLSVVAGVAVYDGLLALQAPGRTLTEAGGRIGETFAGAAGAARGIPFIGEDLARAFDPATGTGADLVRAGQEYGDTIATVAFWAGVLVVLGALLPVLLGWLPLRLRYARRAGAAVVARDTCPDLLALRALGRVPVRRLVQVAPDPATAWRQGDPAVVHHLATLELSALGLRAPAGPRPGR</sequence>
<evidence type="ECO:0000256" key="1">
    <source>
        <dbReference type="SAM" id="Phobius"/>
    </source>
</evidence>
<dbReference type="Proteomes" id="UP000291591">
    <property type="component" value="Unassembled WGS sequence"/>
</dbReference>
<dbReference type="OrthoDB" id="5198533at2"/>
<gene>
    <name evidence="2" type="ORF">EV383_5659</name>
</gene>
<dbReference type="EMBL" id="SHKL01000001">
    <property type="protein sequence ID" value="RZT88714.1"/>
    <property type="molecule type" value="Genomic_DNA"/>
</dbReference>
<keyword evidence="3" id="KW-1185">Reference proteome</keyword>
<keyword evidence="1" id="KW-0812">Transmembrane</keyword>
<keyword evidence="1" id="KW-1133">Transmembrane helix</keyword>
<comment type="caution">
    <text evidence="2">The sequence shown here is derived from an EMBL/GenBank/DDBJ whole genome shotgun (WGS) entry which is preliminary data.</text>
</comment>
<dbReference type="AlphaFoldDB" id="A0A4Q7V5E1"/>
<organism evidence="2 3">
    <name type="scientific">Pseudonocardia sediminis</name>
    <dbReference type="NCBI Taxonomy" id="1397368"/>
    <lineage>
        <taxon>Bacteria</taxon>
        <taxon>Bacillati</taxon>
        <taxon>Actinomycetota</taxon>
        <taxon>Actinomycetes</taxon>
        <taxon>Pseudonocardiales</taxon>
        <taxon>Pseudonocardiaceae</taxon>
        <taxon>Pseudonocardia</taxon>
    </lineage>
</organism>
<dbReference type="RefSeq" id="WP_130292696.1">
    <property type="nucleotide sequence ID" value="NZ_SHKL01000001.1"/>
</dbReference>
<evidence type="ECO:0000313" key="2">
    <source>
        <dbReference type="EMBL" id="RZT88714.1"/>
    </source>
</evidence>
<feature type="transmembrane region" description="Helical" evidence="1">
    <location>
        <begin position="12"/>
        <end position="36"/>
    </location>
</feature>
<evidence type="ECO:0000313" key="3">
    <source>
        <dbReference type="Proteomes" id="UP000291591"/>
    </source>
</evidence>
<accession>A0A4Q7V5E1</accession>
<proteinExistence type="predicted"/>
<name>A0A4Q7V5E1_PSEST</name>
<keyword evidence="1" id="KW-0472">Membrane</keyword>
<feature type="transmembrane region" description="Helical" evidence="1">
    <location>
        <begin position="105"/>
        <end position="126"/>
    </location>
</feature>